<sequence length="403" mass="46360">MRESARKSKSSKHYGQGEDYIQPSTISEFDDLNTSFQVYGTTFDNCREDIHGFYEKYLGDLPEEPQYDFQGESDISEYLESYQQLPIEKWNGDDCYDWASSICLNRSLEVTEVSLWNFRNTTGSTLLQLSLQQFCRIAGDLYGSVLFQDFQNIKKAKRKATRLQRRNTKQEDPTTKWRLKRTESPPSSNLSSPYELSSSTTLDSSSSYFSYPSTSFDNESWDLANQEFQGLDKYIPEEELYSTFSQDFLDLDIKSYLDLDDESSDQNTGLYGIFEEQEPFSSSHIEEAATIAGTENVKSHSKKGVRKPRIYEFLMRLLADTTTNPSLIRWADIDQGTFVLVKPDSIAKLWGARANKPNLSANNFARALRYHYSTGALVAVSEKHFMYKCGQKSLMYLQQLKED</sequence>
<dbReference type="InterPro" id="IPR036388">
    <property type="entry name" value="WH-like_DNA-bd_sf"/>
</dbReference>
<evidence type="ECO:0000256" key="2">
    <source>
        <dbReference type="ARBA" id="ARBA00023125"/>
    </source>
</evidence>
<dbReference type="EMBL" id="JAXCGZ010017351">
    <property type="protein sequence ID" value="KAK7068247.1"/>
    <property type="molecule type" value="Genomic_DNA"/>
</dbReference>
<dbReference type="InterPro" id="IPR013761">
    <property type="entry name" value="SAM/pointed_sf"/>
</dbReference>
<evidence type="ECO:0000256" key="1">
    <source>
        <dbReference type="ARBA" id="ARBA00005562"/>
    </source>
</evidence>
<accession>A0AAN8WLB1</accession>
<keyword evidence="3" id="KW-0539">Nucleus</keyword>
<proteinExistence type="inferred from homology"/>
<reference evidence="6 7" key="1">
    <citation type="submission" date="2023-11" db="EMBL/GenBank/DDBJ databases">
        <title>Halocaridina rubra genome assembly.</title>
        <authorList>
            <person name="Smith C."/>
        </authorList>
    </citation>
    <scope>NUCLEOTIDE SEQUENCE [LARGE SCALE GENOMIC DNA]</scope>
    <source>
        <strain evidence="6">EP-1</strain>
        <tissue evidence="6">Whole</tissue>
    </source>
</reference>
<dbReference type="InterPro" id="IPR046328">
    <property type="entry name" value="ETS_fam"/>
</dbReference>
<dbReference type="PRINTS" id="PR00454">
    <property type="entry name" value="ETSDOMAIN"/>
</dbReference>
<dbReference type="GO" id="GO:0030154">
    <property type="term" value="P:cell differentiation"/>
    <property type="evidence" value="ECO:0007669"/>
    <property type="project" value="TreeGrafter"/>
</dbReference>
<evidence type="ECO:0000256" key="4">
    <source>
        <dbReference type="SAM" id="MobiDB-lite"/>
    </source>
</evidence>
<evidence type="ECO:0000313" key="6">
    <source>
        <dbReference type="EMBL" id="KAK7068247.1"/>
    </source>
</evidence>
<dbReference type="AlphaFoldDB" id="A0AAN8WLB1"/>
<dbReference type="SUPFAM" id="SSF46785">
    <property type="entry name" value="Winged helix' DNA-binding domain"/>
    <property type="match status" value="1"/>
</dbReference>
<dbReference type="InterPro" id="IPR000418">
    <property type="entry name" value="Ets_dom"/>
</dbReference>
<evidence type="ECO:0000313" key="7">
    <source>
        <dbReference type="Proteomes" id="UP001381693"/>
    </source>
</evidence>
<dbReference type="SMART" id="SM00413">
    <property type="entry name" value="ETS"/>
    <property type="match status" value="1"/>
</dbReference>
<keyword evidence="2 3" id="KW-0238">DNA-binding</keyword>
<gene>
    <name evidence="6" type="primary">ELF1_1</name>
    <name evidence="6" type="ORF">SK128_013170</name>
</gene>
<feature type="region of interest" description="Disordered" evidence="4">
    <location>
        <begin position="161"/>
        <end position="205"/>
    </location>
</feature>
<evidence type="ECO:0000259" key="5">
    <source>
        <dbReference type="PROSITE" id="PS50061"/>
    </source>
</evidence>
<dbReference type="Proteomes" id="UP001381693">
    <property type="component" value="Unassembled WGS sequence"/>
</dbReference>
<feature type="compositionally biased region" description="Low complexity" evidence="4">
    <location>
        <begin position="184"/>
        <end position="205"/>
    </location>
</feature>
<dbReference type="Gene3D" id="1.10.150.50">
    <property type="entry name" value="Transcription Factor, Ets-1"/>
    <property type="match status" value="1"/>
</dbReference>
<dbReference type="Pfam" id="PF00178">
    <property type="entry name" value="Ets"/>
    <property type="match status" value="1"/>
</dbReference>
<dbReference type="GO" id="GO:0043565">
    <property type="term" value="F:sequence-specific DNA binding"/>
    <property type="evidence" value="ECO:0007669"/>
    <property type="project" value="InterPro"/>
</dbReference>
<evidence type="ECO:0000256" key="3">
    <source>
        <dbReference type="RuleBase" id="RU004019"/>
    </source>
</evidence>
<dbReference type="InterPro" id="IPR036390">
    <property type="entry name" value="WH_DNA-bd_sf"/>
</dbReference>
<protein>
    <submittedName>
        <fullName evidence="6">AAA ATPase Elf1</fullName>
    </submittedName>
</protein>
<dbReference type="PROSITE" id="PS50061">
    <property type="entry name" value="ETS_DOMAIN_3"/>
    <property type="match status" value="1"/>
</dbReference>
<dbReference type="Gene3D" id="1.10.10.10">
    <property type="entry name" value="Winged helix-like DNA-binding domain superfamily/Winged helix DNA-binding domain"/>
    <property type="match status" value="1"/>
</dbReference>
<comment type="similarity">
    <text evidence="1 3">Belongs to the ETS family.</text>
</comment>
<keyword evidence="7" id="KW-1185">Reference proteome</keyword>
<feature type="domain" description="ETS" evidence="5">
    <location>
        <begin position="308"/>
        <end position="390"/>
    </location>
</feature>
<dbReference type="PANTHER" id="PTHR11849:SF190">
    <property type="entry name" value="ETS-DOMAIN PROTEIN"/>
    <property type="match status" value="1"/>
</dbReference>
<dbReference type="GO" id="GO:0005634">
    <property type="term" value="C:nucleus"/>
    <property type="evidence" value="ECO:0007669"/>
    <property type="project" value="UniProtKB-SubCell"/>
</dbReference>
<organism evidence="6 7">
    <name type="scientific">Halocaridina rubra</name>
    <name type="common">Hawaiian red shrimp</name>
    <dbReference type="NCBI Taxonomy" id="373956"/>
    <lineage>
        <taxon>Eukaryota</taxon>
        <taxon>Metazoa</taxon>
        <taxon>Ecdysozoa</taxon>
        <taxon>Arthropoda</taxon>
        <taxon>Crustacea</taxon>
        <taxon>Multicrustacea</taxon>
        <taxon>Malacostraca</taxon>
        <taxon>Eumalacostraca</taxon>
        <taxon>Eucarida</taxon>
        <taxon>Decapoda</taxon>
        <taxon>Pleocyemata</taxon>
        <taxon>Caridea</taxon>
        <taxon>Atyoidea</taxon>
        <taxon>Atyidae</taxon>
        <taxon>Halocaridina</taxon>
    </lineage>
</organism>
<feature type="compositionally biased region" description="Basic and acidic residues" evidence="4">
    <location>
        <begin position="168"/>
        <end position="183"/>
    </location>
</feature>
<dbReference type="PANTHER" id="PTHR11849">
    <property type="entry name" value="ETS"/>
    <property type="match status" value="1"/>
</dbReference>
<dbReference type="SUPFAM" id="SSF47769">
    <property type="entry name" value="SAM/Pointed domain"/>
    <property type="match status" value="1"/>
</dbReference>
<name>A0AAN8WLB1_HALRR</name>
<dbReference type="GO" id="GO:0000981">
    <property type="term" value="F:DNA-binding transcription factor activity, RNA polymerase II-specific"/>
    <property type="evidence" value="ECO:0007669"/>
    <property type="project" value="TreeGrafter"/>
</dbReference>
<comment type="subcellular location">
    <subcellularLocation>
        <location evidence="3">Nucleus</location>
    </subcellularLocation>
</comment>
<comment type="caution">
    <text evidence="6">The sequence shown here is derived from an EMBL/GenBank/DDBJ whole genome shotgun (WGS) entry which is preliminary data.</text>
</comment>